<feature type="transmembrane region" description="Helical" evidence="7">
    <location>
        <begin position="173"/>
        <end position="194"/>
    </location>
</feature>
<evidence type="ECO:0000256" key="4">
    <source>
        <dbReference type="ARBA" id="ARBA00022692"/>
    </source>
</evidence>
<evidence type="ECO:0000256" key="5">
    <source>
        <dbReference type="ARBA" id="ARBA00022989"/>
    </source>
</evidence>
<protein>
    <submittedName>
        <fullName evidence="9">ABC transporter permease</fullName>
    </submittedName>
</protein>
<feature type="transmembrane region" description="Helical" evidence="7">
    <location>
        <begin position="98"/>
        <end position="121"/>
    </location>
</feature>
<dbReference type="GO" id="GO:0005886">
    <property type="term" value="C:plasma membrane"/>
    <property type="evidence" value="ECO:0007669"/>
    <property type="project" value="UniProtKB-SubCell"/>
</dbReference>
<evidence type="ECO:0000313" key="9">
    <source>
        <dbReference type="EMBL" id="RKN85792.1"/>
    </source>
</evidence>
<feature type="transmembrane region" description="Helical" evidence="7">
    <location>
        <begin position="282"/>
        <end position="305"/>
    </location>
</feature>
<evidence type="ECO:0000256" key="2">
    <source>
        <dbReference type="ARBA" id="ARBA00022448"/>
    </source>
</evidence>
<keyword evidence="10" id="KW-1185">Reference proteome</keyword>
<dbReference type="InterPro" id="IPR045621">
    <property type="entry name" value="BPD_transp_1_N"/>
</dbReference>
<dbReference type="PANTHER" id="PTHR43163:SF6">
    <property type="entry name" value="DIPEPTIDE TRANSPORT SYSTEM PERMEASE PROTEIN DPPB-RELATED"/>
    <property type="match status" value="1"/>
</dbReference>
<evidence type="ECO:0000256" key="7">
    <source>
        <dbReference type="RuleBase" id="RU363032"/>
    </source>
</evidence>
<dbReference type="AlphaFoldDB" id="A0A3B0CKP5"/>
<dbReference type="GO" id="GO:0055085">
    <property type="term" value="P:transmembrane transport"/>
    <property type="evidence" value="ECO:0007669"/>
    <property type="project" value="InterPro"/>
</dbReference>
<evidence type="ECO:0000259" key="8">
    <source>
        <dbReference type="PROSITE" id="PS50928"/>
    </source>
</evidence>
<feature type="transmembrane region" description="Helical" evidence="7">
    <location>
        <begin position="142"/>
        <end position="161"/>
    </location>
</feature>
<comment type="caution">
    <text evidence="9">The sequence shown here is derived from an EMBL/GenBank/DDBJ whole genome shotgun (WGS) entry which is preliminary data.</text>
</comment>
<dbReference type="InterPro" id="IPR000515">
    <property type="entry name" value="MetI-like"/>
</dbReference>
<keyword evidence="2 7" id="KW-0813">Transport</keyword>
<keyword evidence="3" id="KW-1003">Cell membrane</keyword>
<dbReference type="Proteomes" id="UP000282311">
    <property type="component" value="Unassembled WGS sequence"/>
</dbReference>
<dbReference type="Pfam" id="PF19300">
    <property type="entry name" value="BPD_transp_1_N"/>
    <property type="match status" value="1"/>
</dbReference>
<dbReference type="Gene3D" id="1.10.3720.10">
    <property type="entry name" value="MetI-like"/>
    <property type="match status" value="1"/>
</dbReference>
<dbReference type="CDD" id="cd06261">
    <property type="entry name" value="TM_PBP2"/>
    <property type="match status" value="1"/>
</dbReference>
<name>A0A3B0CKP5_9BACL</name>
<evidence type="ECO:0000256" key="6">
    <source>
        <dbReference type="ARBA" id="ARBA00023136"/>
    </source>
</evidence>
<dbReference type="RefSeq" id="WP_120746161.1">
    <property type="nucleotide sequence ID" value="NZ_RBAH01000003.1"/>
</dbReference>
<sequence length="315" mass="34046">MARFIVSRVCQGLLTLFLVSILTFFLINLAPGGPSAIMNFESTAEQREALTKQLGLDKPVVQRYGEWLGGLLRGDLGLSLDSQQPVASLLGERLPNTVILAAATLTFTLLIGIPLGVLAAVKRGGAIDRLITFTSTFGMAIPEFWLGILFIIVFAVILQIFPSSGMVTAGSEFAIADLAHHIVLPMLTLSILMLPNIIRFTRSAMVDVIGLDFIRTARAKGLGSFRVFFRHALRNALIPIAAIIGLIIPILLGGSVVVENVFGWPGMGRLAVQAATNRDYTVVMGVTMLVGSIVIITNLLTDLLYSVLDPRIRYE</sequence>
<keyword evidence="4 7" id="KW-0812">Transmembrane</keyword>
<feature type="domain" description="ABC transmembrane type-1" evidence="8">
    <location>
        <begin position="94"/>
        <end position="305"/>
    </location>
</feature>
<feature type="transmembrane region" description="Helical" evidence="7">
    <location>
        <begin position="12"/>
        <end position="30"/>
    </location>
</feature>
<dbReference type="EMBL" id="RBAH01000003">
    <property type="protein sequence ID" value="RKN85792.1"/>
    <property type="molecule type" value="Genomic_DNA"/>
</dbReference>
<comment type="similarity">
    <text evidence="7">Belongs to the binding-protein-dependent transport system permease family.</text>
</comment>
<organism evidence="9 10">
    <name type="scientific">Paenibacillus ginsengarvi</name>
    <dbReference type="NCBI Taxonomy" id="400777"/>
    <lineage>
        <taxon>Bacteria</taxon>
        <taxon>Bacillati</taxon>
        <taxon>Bacillota</taxon>
        <taxon>Bacilli</taxon>
        <taxon>Bacillales</taxon>
        <taxon>Paenibacillaceae</taxon>
        <taxon>Paenibacillus</taxon>
    </lineage>
</organism>
<dbReference type="SUPFAM" id="SSF161098">
    <property type="entry name" value="MetI-like"/>
    <property type="match status" value="1"/>
</dbReference>
<dbReference type="Pfam" id="PF00528">
    <property type="entry name" value="BPD_transp_1"/>
    <property type="match status" value="1"/>
</dbReference>
<comment type="subcellular location">
    <subcellularLocation>
        <location evidence="1 7">Cell membrane</location>
        <topology evidence="1 7">Multi-pass membrane protein</topology>
    </subcellularLocation>
</comment>
<reference evidence="9 10" key="1">
    <citation type="journal article" date="2007" name="Int. J. Syst. Evol. Microbiol.">
        <title>Paenibacillus ginsengarvi sp. nov., isolated from soil from ginseng cultivation.</title>
        <authorList>
            <person name="Yoon M.H."/>
            <person name="Ten L.N."/>
            <person name="Im W.T."/>
        </authorList>
    </citation>
    <scope>NUCLEOTIDE SEQUENCE [LARGE SCALE GENOMIC DNA]</scope>
    <source>
        <strain evidence="9 10">KCTC 13059</strain>
    </source>
</reference>
<dbReference type="InterPro" id="IPR035906">
    <property type="entry name" value="MetI-like_sf"/>
</dbReference>
<evidence type="ECO:0000313" key="10">
    <source>
        <dbReference type="Proteomes" id="UP000282311"/>
    </source>
</evidence>
<dbReference type="PROSITE" id="PS50928">
    <property type="entry name" value="ABC_TM1"/>
    <property type="match status" value="1"/>
</dbReference>
<keyword evidence="6 7" id="KW-0472">Membrane</keyword>
<dbReference type="PANTHER" id="PTHR43163">
    <property type="entry name" value="DIPEPTIDE TRANSPORT SYSTEM PERMEASE PROTEIN DPPB-RELATED"/>
    <property type="match status" value="1"/>
</dbReference>
<feature type="transmembrane region" description="Helical" evidence="7">
    <location>
        <begin position="236"/>
        <end position="262"/>
    </location>
</feature>
<evidence type="ECO:0000256" key="1">
    <source>
        <dbReference type="ARBA" id="ARBA00004651"/>
    </source>
</evidence>
<proteinExistence type="inferred from homology"/>
<keyword evidence="5 7" id="KW-1133">Transmembrane helix</keyword>
<accession>A0A3B0CKP5</accession>
<dbReference type="OrthoDB" id="24153at2"/>
<evidence type="ECO:0000256" key="3">
    <source>
        <dbReference type="ARBA" id="ARBA00022475"/>
    </source>
</evidence>
<gene>
    <name evidence="9" type="ORF">D7M11_05500</name>
</gene>